<evidence type="ECO:0000256" key="1">
    <source>
        <dbReference type="ARBA" id="ARBA00022842"/>
    </source>
</evidence>
<evidence type="ECO:0000313" key="4">
    <source>
        <dbReference type="Proteomes" id="UP000266305"/>
    </source>
</evidence>
<protein>
    <submittedName>
        <fullName evidence="3">Nucleotidyltransferase family protein</fullName>
    </submittedName>
</protein>
<dbReference type="PANTHER" id="PTHR43777:SF1">
    <property type="entry name" value="MOLYBDENUM COFACTOR CYTIDYLYLTRANSFERASE"/>
    <property type="match status" value="1"/>
</dbReference>
<evidence type="ECO:0000313" key="3">
    <source>
        <dbReference type="EMBL" id="RHZ93444.1"/>
    </source>
</evidence>
<dbReference type="Gene3D" id="3.90.550.10">
    <property type="entry name" value="Spore Coat Polysaccharide Biosynthesis Protein SpsA, Chain A"/>
    <property type="match status" value="1"/>
</dbReference>
<dbReference type="InterPro" id="IPR029044">
    <property type="entry name" value="Nucleotide-diphossugar_trans"/>
</dbReference>
<dbReference type="PANTHER" id="PTHR43777">
    <property type="entry name" value="MOLYBDENUM COFACTOR CYTIDYLYLTRANSFERASE"/>
    <property type="match status" value="1"/>
</dbReference>
<accession>A0AAX1UIS3</accession>
<dbReference type="SUPFAM" id="SSF53448">
    <property type="entry name" value="Nucleotide-diphospho-sugar transferases"/>
    <property type="match status" value="1"/>
</dbReference>
<dbReference type="CDD" id="cd04182">
    <property type="entry name" value="GT_2_like_f"/>
    <property type="match status" value="1"/>
</dbReference>
<proteinExistence type="predicted"/>
<dbReference type="Proteomes" id="UP000266305">
    <property type="component" value="Unassembled WGS sequence"/>
</dbReference>
<dbReference type="GO" id="GO:0016779">
    <property type="term" value="F:nucleotidyltransferase activity"/>
    <property type="evidence" value="ECO:0007669"/>
    <property type="project" value="UniProtKB-ARBA"/>
</dbReference>
<evidence type="ECO:0000259" key="2">
    <source>
        <dbReference type="Pfam" id="PF12804"/>
    </source>
</evidence>
<feature type="domain" description="MobA-like NTP transferase" evidence="2">
    <location>
        <begin position="8"/>
        <end position="166"/>
    </location>
</feature>
<reference evidence="3 4" key="1">
    <citation type="submission" date="2018-08" db="EMBL/GenBank/DDBJ databases">
        <title>Draft genome sequence of Rhodobacter sphaeroides FY.</title>
        <authorList>
            <person name="Rayyan A."/>
            <person name="Meyer T.E."/>
            <person name="Kyndt J.A."/>
        </authorList>
    </citation>
    <scope>NUCLEOTIDE SEQUENCE [LARGE SCALE GENOMIC DNA]</scope>
    <source>
        <strain evidence="3 4">FY</strain>
    </source>
</reference>
<name>A0AAX1UIS3_CERSP</name>
<dbReference type="AlphaFoldDB" id="A0AAX1UIS3"/>
<dbReference type="RefSeq" id="WP_119000602.1">
    <property type="nucleotide sequence ID" value="NZ_QWGP01000017.1"/>
</dbReference>
<dbReference type="Pfam" id="PF12804">
    <property type="entry name" value="NTP_transf_3"/>
    <property type="match status" value="1"/>
</dbReference>
<sequence>MPPAPVLLLLAAGASRRMRRADKLMEPVAGEPLLRLQARRGIEAGLAVLVTLPPDRPERWAALEGLAVRLVPVPDAGEGLAASIRAGVAAAPPDAALLLLLADLPEIEAADLARMAALHRAAPDALLRATTADGRPGHPILFPADLRPELQALKGDQGARRILERAAGRLRLVPLAGMRAVTDLDTPEDWALWRARTGR</sequence>
<comment type="caution">
    <text evidence="3">The sequence shown here is derived from an EMBL/GenBank/DDBJ whole genome shotgun (WGS) entry which is preliminary data.</text>
</comment>
<dbReference type="InterPro" id="IPR025877">
    <property type="entry name" value="MobA-like_NTP_Trfase"/>
</dbReference>
<dbReference type="EMBL" id="QWGP01000017">
    <property type="protein sequence ID" value="RHZ93444.1"/>
    <property type="molecule type" value="Genomic_DNA"/>
</dbReference>
<organism evidence="3 4">
    <name type="scientific">Cereibacter sphaeroides</name>
    <name type="common">Rhodobacter sphaeroides</name>
    <dbReference type="NCBI Taxonomy" id="1063"/>
    <lineage>
        <taxon>Bacteria</taxon>
        <taxon>Pseudomonadati</taxon>
        <taxon>Pseudomonadota</taxon>
        <taxon>Alphaproteobacteria</taxon>
        <taxon>Rhodobacterales</taxon>
        <taxon>Paracoccaceae</taxon>
        <taxon>Cereibacter</taxon>
    </lineage>
</organism>
<gene>
    <name evidence="3" type="ORF">D1114_14700</name>
</gene>
<keyword evidence="1" id="KW-0460">Magnesium</keyword>